<protein>
    <submittedName>
        <fullName evidence="2">Uncharacterized protein</fullName>
    </submittedName>
</protein>
<dbReference type="AlphaFoldDB" id="A0A6A5TYT5"/>
<dbReference type="Proteomes" id="UP000800035">
    <property type="component" value="Unassembled WGS sequence"/>
</dbReference>
<accession>A0A6A5TYT5</accession>
<evidence type="ECO:0000256" key="1">
    <source>
        <dbReference type="SAM" id="MobiDB-lite"/>
    </source>
</evidence>
<feature type="region of interest" description="Disordered" evidence="1">
    <location>
        <begin position="36"/>
        <end position="59"/>
    </location>
</feature>
<keyword evidence="3" id="KW-1185">Reference proteome</keyword>
<evidence type="ECO:0000313" key="3">
    <source>
        <dbReference type="Proteomes" id="UP000800035"/>
    </source>
</evidence>
<proteinExistence type="predicted"/>
<name>A0A6A5TYT5_9PLEO</name>
<organism evidence="2 3">
    <name type="scientific">Byssothecium circinans</name>
    <dbReference type="NCBI Taxonomy" id="147558"/>
    <lineage>
        <taxon>Eukaryota</taxon>
        <taxon>Fungi</taxon>
        <taxon>Dikarya</taxon>
        <taxon>Ascomycota</taxon>
        <taxon>Pezizomycotina</taxon>
        <taxon>Dothideomycetes</taxon>
        <taxon>Pleosporomycetidae</taxon>
        <taxon>Pleosporales</taxon>
        <taxon>Massarineae</taxon>
        <taxon>Massarinaceae</taxon>
        <taxon>Byssothecium</taxon>
    </lineage>
</organism>
<dbReference type="OrthoDB" id="3437405at2759"/>
<dbReference type="EMBL" id="ML976991">
    <property type="protein sequence ID" value="KAF1956792.1"/>
    <property type="molecule type" value="Genomic_DNA"/>
</dbReference>
<reference evidence="2" key="1">
    <citation type="journal article" date="2020" name="Stud. Mycol.">
        <title>101 Dothideomycetes genomes: a test case for predicting lifestyles and emergence of pathogens.</title>
        <authorList>
            <person name="Haridas S."/>
            <person name="Albert R."/>
            <person name="Binder M."/>
            <person name="Bloem J."/>
            <person name="Labutti K."/>
            <person name="Salamov A."/>
            <person name="Andreopoulos B."/>
            <person name="Baker S."/>
            <person name="Barry K."/>
            <person name="Bills G."/>
            <person name="Bluhm B."/>
            <person name="Cannon C."/>
            <person name="Castanera R."/>
            <person name="Culley D."/>
            <person name="Daum C."/>
            <person name="Ezra D."/>
            <person name="Gonzalez J."/>
            <person name="Henrissat B."/>
            <person name="Kuo A."/>
            <person name="Liang C."/>
            <person name="Lipzen A."/>
            <person name="Lutzoni F."/>
            <person name="Magnuson J."/>
            <person name="Mondo S."/>
            <person name="Nolan M."/>
            <person name="Ohm R."/>
            <person name="Pangilinan J."/>
            <person name="Park H.-J."/>
            <person name="Ramirez L."/>
            <person name="Alfaro M."/>
            <person name="Sun H."/>
            <person name="Tritt A."/>
            <person name="Yoshinaga Y."/>
            <person name="Zwiers L.-H."/>
            <person name="Turgeon B."/>
            <person name="Goodwin S."/>
            <person name="Spatafora J."/>
            <person name="Crous P."/>
            <person name="Grigoriev I."/>
        </authorList>
    </citation>
    <scope>NUCLEOTIDE SEQUENCE</scope>
    <source>
        <strain evidence="2">CBS 675.92</strain>
    </source>
</reference>
<gene>
    <name evidence="2" type="ORF">CC80DRAFT_492288</name>
</gene>
<evidence type="ECO:0000313" key="2">
    <source>
        <dbReference type="EMBL" id="KAF1956792.1"/>
    </source>
</evidence>
<feature type="compositionally biased region" description="Polar residues" evidence="1">
    <location>
        <begin position="36"/>
        <end position="46"/>
    </location>
</feature>
<feature type="compositionally biased region" description="Basic and acidic residues" evidence="1">
    <location>
        <begin position="47"/>
        <end position="59"/>
    </location>
</feature>
<sequence>MTFWSYSLRSLARRPHIVRIPLRAPVLKPVRPTCSFQSRKYSSAPSDSKKPPGRTQRDENLRNLDIDEIEKRMKYLSGDHATWDHEKLKKLSYVEDLLPATIYEGFGDYAISGHRPGGGRPSFPLLTQEEFVYLDTPYNQWAPAPYNDLTYSCNDKLMPLFGTDENNELKMSSFSRFSARLRPLKAKMWIGTVPLTQERWLAKKMDDPENYHMLFELIRDILTVFAYLNYHQTLDHTRYCFNWLVDKFVEFEGAANLLREQKGIQEKLNLSGMWAEYYHDVVSTMSNRTHKWIVDRVEEVQDRAFADYNAALQKAGDDQEAIAKAGKKYYECVQDLNSAVTKVDYVLGVPMTGFKGYGSSESALDLPLQVRREAYMNMYGTKSSTHQKKILQAQDEEAKSEPPLDRISITFEERTKLLQHAGPRFRDKEAFIGHFHEGRKNRAETRLALRGKPSPLGEEHWITILKERMEFYLANGRDRKTHRWGFVWYRLTYKQTDEEWANFLAKFEAHVFKSGRWIDGWDTITDMAGLTFVDGRDFGIAEGDIGAAKEHFKSRFPMLPTLGRMWTNDFLVIDDQSYDSHMHAKSEDPSEGPLPLPFRGSYGDNGPHVRLVDTVEYPQEMLDELYPGYNGELKVLSSLVLEELYPLLATYAIRPAGLWPLARLHPQEVFVGHTVNVQEAWWEWNRIEKTSMMTAFWEHLRKKKTAMDR</sequence>